<dbReference type="PANTHER" id="PTHR40083">
    <property type="entry name" value="UPF0122 PROTEIN CBO2450/CLC_2298"/>
    <property type="match status" value="1"/>
</dbReference>
<name>C8W597_DESAS</name>
<organism evidence="4 5">
    <name type="scientific">Desulfofarcimen acetoxidans (strain ATCC 49208 / DSM 771 / KCTC 5769 / VKM B-1644 / 5575)</name>
    <name type="common">Desulfotomaculum acetoxidans</name>
    <dbReference type="NCBI Taxonomy" id="485916"/>
    <lineage>
        <taxon>Bacteria</taxon>
        <taxon>Bacillati</taxon>
        <taxon>Bacillota</taxon>
        <taxon>Clostridia</taxon>
        <taxon>Eubacteriales</taxon>
        <taxon>Peptococcaceae</taxon>
        <taxon>Desulfofarcimen</taxon>
    </lineage>
</organism>
<dbReference type="InterPro" id="IPR007394">
    <property type="entry name" value="UPF0122"/>
</dbReference>
<dbReference type="InterPro" id="IPR036388">
    <property type="entry name" value="WH-like_DNA-bd_sf"/>
</dbReference>
<keyword evidence="5" id="KW-1185">Reference proteome</keyword>
<dbReference type="eggNOG" id="COG2739">
    <property type="taxonomic scope" value="Bacteria"/>
</dbReference>
<dbReference type="Gene3D" id="1.10.10.10">
    <property type="entry name" value="Winged helix-like DNA-binding domain superfamily/Winged helix DNA-binding domain"/>
    <property type="match status" value="1"/>
</dbReference>
<dbReference type="PANTHER" id="PTHR40083:SF1">
    <property type="entry name" value="UPF0122 PROTEIN YLXM"/>
    <property type="match status" value="1"/>
</dbReference>
<evidence type="ECO:0000313" key="5">
    <source>
        <dbReference type="Proteomes" id="UP000002217"/>
    </source>
</evidence>
<dbReference type="Proteomes" id="UP000002217">
    <property type="component" value="Chromosome"/>
</dbReference>
<dbReference type="EMBL" id="CP001720">
    <property type="protein sequence ID" value="ACV62079.1"/>
    <property type="molecule type" value="Genomic_DNA"/>
</dbReference>
<protein>
    <recommendedName>
        <fullName evidence="3">UPF0122 protein Dtox_1195</fullName>
    </recommendedName>
</protein>
<dbReference type="SUPFAM" id="SSF88659">
    <property type="entry name" value="Sigma3 and sigma4 domains of RNA polymerase sigma factors"/>
    <property type="match status" value="1"/>
</dbReference>
<dbReference type="AlphaFoldDB" id="C8W597"/>
<dbReference type="HAMAP" id="MF_00245">
    <property type="entry name" value="UPF0122"/>
    <property type="match status" value="1"/>
</dbReference>
<dbReference type="NCBIfam" id="NF045758">
    <property type="entry name" value="YlxM"/>
    <property type="match status" value="1"/>
</dbReference>
<evidence type="ECO:0000256" key="3">
    <source>
        <dbReference type="HAMAP-Rule" id="MF_00245"/>
    </source>
</evidence>
<evidence type="ECO:0000256" key="1">
    <source>
        <dbReference type="ARBA" id="ARBA00008720"/>
    </source>
</evidence>
<dbReference type="KEGG" id="dae:Dtox_1195"/>
<dbReference type="Pfam" id="PF04297">
    <property type="entry name" value="UPF0122"/>
    <property type="match status" value="1"/>
</dbReference>
<evidence type="ECO:0000256" key="2">
    <source>
        <dbReference type="ARBA" id="ARBA00024764"/>
    </source>
</evidence>
<dbReference type="InterPro" id="IPR013324">
    <property type="entry name" value="RNA_pol_sigma_r3/r4-like"/>
</dbReference>
<dbReference type="InterPro" id="IPR054831">
    <property type="entry name" value="UPF0122_fam_protein"/>
</dbReference>
<sequence length="121" mass="13975">MLEKVAWVTLLYDFYGQLLTEKQQKFLELYYEDDLSLGEIADKFTVSRQAVHDSLKRAVQILVKYEEELGLAANFTEQRSKVAEALALAEEFLLSPNSVDGFKKIKQIKELLLEIMETVKK</sequence>
<evidence type="ECO:0000313" key="4">
    <source>
        <dbReference type="EMBL" id="ACV62079.1"/>
    </source>
</evidence>
<comment type="similarity">
    <text evidence="1 3">Belongs to the UPF0122 family.</text>
</comment>
<comment type="function">
    <text evidence="2 3">Might take part in the signal recognition particle (SRP) pathway. This is inferred from the conservation of its genetic proximity to ftsY/ffh. May be a regulatory protein.</text>
</comment>
<dbReference type="STRING" id="485916.Dtox_1195"/>
<dbReference type="HOGENOM" id="CLU_129218_0_1_9"/>
<gene>
    <name evidence="4" type="ordered locus">Dtox_1195</name>
</gene>
<reference evidence="4 5" key="1">
    <citation type="journal article" date="2009" name="Stand. Genomic Sci.">
        <title>Complete genome sequence of Desulfotomaculum acetoxidans type strain (5575).</title>
        <authorList>
            <person name="Spring S."/>
            <person name="Lapidus A."/>
            <person name="Schroder M."/>
            <person name="Gleim D."/>
            <person name="Sims D."/>
            <person name="Meincke L."/>
            <person name="Glavina Del Rio T."/>
            <person name="Tice H."/>
            <person name="Copeland A."/>
            <person name="Cheng J.F."/>
            <person name="Lucas S."/>
            <person name="Chen F."/>
            <person name="Nolan M."/>
            <person name="Bruce D."/>
            <person name="Goodwin L."/>
            <person name="Pitluck S."/>
            <person name="Ivanova N."/>
            <person name="Mavromatis K."/>
            <person name="Mikhailova N."/>
            <person name="Pati A."/>
            <person name="Chen A."/>
            <person name="Palaniappan K."/>
            <person name="Land M."/>
            <person name="Hauser L."/>
            <person name="Chang Y.J."/>
            <person name="Jeffries C.D."/>
            <person name="Chain P."/>
            <person name="Saunders E."/>
            <person name="Brettin T."/>
            <person name="Detter J.C."/>
            <person name="Goker M."/>
            <person name="Bristow J."/>
            <person name="Eisen J.A."/>
            <person name="Markowitz V."/>
            <person name="Hugenholtz P."/>
            <person name="Kyrpides N.C."/>
            <person name="Klenk H.P."/>
            <person name="Han C."/>
        </authorList>
    </citation>
    <scope>NUCLEOTIDE SEQUENCE [LARGE SCALE GENOMIC DNA]</scope>
    <source>
        <strain evidence="5">ATCC 49208 / DSM 771 / VKM B-1644</strain>
    </source>
</reference>
<accession>C8W597</accession>
<proteinExistence type="inferred from homology"/>